<accession>A0A7R9PJB9</accession>
<proteinExistence type="inferred from homology"/>
<evidence type="ECO:0000256" key="2">
    <source>
        <dbReference type="ARBA" id="ARBA00017835"/>
    </source>
</evidence>
<reference evidence="4" key="1">
    <citation type="submission" date="2020-11" db="EMBL/GenBank/DDBJ databases">
        <authorList>
            <person name="Tran Van P."/>
        </authorList>
    </citation>
    <scope>NUCLEOTIDE SEQUENCE</scope>
</reference>
<dbReference type="InterPro" id="IPR019560">
    <property type="entry name" value="Mitochondrial_18_kDa_protein"/>
</dbReference>
<dbReference type="PANTHER" id="PTHR11001">
    <property type="entry name" value="MITOCHONDRIAL FISSION PROCESS PROTEIN 1"/>
    <property type="match status" value="1"/>
</dbReference>
<dbReference type="EMBL" id="OE840025">
    <property type="protein sequence ID" value="CAD7589294.1"/>
    <property type="molecule type" value="Genomic_DNA"/>
</dbReference>
<dbReference type="GO" id="GO:0005739">
    <property type="term" value="C:mitochondrion"/>
    <property type="evidence" value="ECO:0007669"/>
    <property type="project" value="TreeGrafter"/>
</dbReference>
<dbReference type="AlphaFoldDB" id="A0A7R9PJB9"/>
<protein>
    <recommendedName>
        <fullName evidence="2">Mitochondrial fission process protein 1</fullName>
    </recommendedName>
    <alternativeName>
        <fullName evidence="3">Mitochondrial 18 kDa protein</fullName>
    </alternativeName>
</protein>
<dbReference type="PANTHER" id="PTHR11001:SF2">
    <property type="entry name" value="MITOCHONDRIAL FISSION PROCESS PROTEIN 1"/>
    <property type="match status" value="1"/>
</dbReference>
<comment type="similarity">
    <text evidence="1">Belongs to the MTFP1 family.</text>
</comment>
<name>A0A7R9PJB9_TIMGE</name>
<evidence type="ECO:0000256" key="3">
    <source>
        <dbReference type="ARBA" id="ARBA00029631"/>
    </source>
</evidence>
<evidence type="ECO:0000256" key="1">
    <source>
        <dbReference type="ARBA" id="ARBA00009224"/>
    </source>
</evidence>
<sequence>MIFERLKHLNINEYKRPDDLIKVLICNEKASSEQCLERKCDDCNDNQVVTKEFEDKETTYQQWSRKKEKTCVKGKEIQYVKVLKETVSTNMKQLFNLLVDALPSYTNEVGESFRPLIHVNWVRLSYIVACTYVLSDTISKTLLVNKLSFESDVARRKKMLIAFSDTILWQSFASVIIPGCTINRLCASSLYILKKTTKLPKNTRKWITTGIGLASIPFIIKPIDRLVDYSMNNSFRKVALFSNV</sequence>
<dbReference type="Pfam" id="PF10558">
    <property type="entry name" value="MTP18"/>
    <property type="match status" value="2"/>
</dbReference>
<evidence type="ECO:0000313" key="4">
    <source>
        <dbReference type="EMBL" id="CAD7589294.1"/>
    </source>
</evidence>
<dbReference type="GO" id="GO:0000266">
    <property type="term" value="P:mitochondrial fission"/>
    <property type="evidence" value="ECO:0007669"/>
    <property type="project" value="TreeGrafter"/>
</dbReference>
<gene>
    <name evidence="4" type="ORF">TGEB3V08_LOCUS3259</name>
</gene>
<organism evidence="4">
    <name type="scientific">Timema genevievae</name>
    <name type="common">Walking stick</name>
    <dbReference type="NCBI Taxonomy" id="629358"/>
    <lineage>
        <taxon>Eukaryota</taxon>
        <taxon>Metazoa</taxon>
        <taxon>Ecdysozoa</taxon>
        <taxon>Arthropoda</taxon>
        <taxon>Hexapoda</taxon>
        <taxon>Insecta</taxon>
        <taxon>Pterygota</taxon>
        <taxon>Neoptera</taxon>
        <taxon>Polyneoptera</taxon>
        <taxon>Phasmatodea</taxon>
        <taxon>Timematodea</taxon>
        <taxon>Timematoidea</taxon>
        <taxon>Timematidae</taxon>
        <taxon>Timema</taxon>
    </lineage>
</organism>